<organism evidence="1 2">
    <name type="scientific">Melia azedarach</name>
    <name type="common">Chinaberry tree</name>
    <dbReference type="NCBI Taxonomy" id="155640"/>
    <lineage>
        <taxon>Eukaryota</taxon>
        <taxon>Viridiplantae</taxon>
        <taxon>Streptophyta</taxon>
        <taxon>Embryophyta</taxon>
        <taxon>Tracheophyta</taxon>
        <taxon>Spermatophyta</taxon>
        <taxon>Magnoliopsida</taxon>
        <taxon>eudicotyledons</taxon>
        <taxon>Gunneridae</taxon>
        <taxon>Pentapetalae</taxon>
        <taxon>rosids</taxon>
        <taxon>malvids</taxon>
        <taxon>Sapindales</taxon>
        <taxon>Meliaceae</taxon>
        <taxon>Melia</taxon>
    </lineage>
</organism>
<protein>
    <submittedName>
        <fullName evidence="1">tRNA/rRNA methyltransferase (SpoU) family protein</fullName>
    </submittedName>
</protein>
<dbReference type="EMBL" id="CM051401">
    <property type="protein sequence ID" value="KAJ4712626.1"/>
    <property type="molecule type" value="Genomic_DNA"/>
</dbReference>
<keyword evidence="2" id="KW-1185">Reference proteome</keyword>
<accession>A0ACC1XM92</accession>
<proteinExistence type="predicted"/>
<gene>
    <name evidence="1" type="ORF">OWV82_014833</name>
</gene>
<sequence length="1842" mass="207077">MTSTETNSIASLIFSLSSSCNQVPPAAIPPMLDCILASTGSSPSMIFASLLDSFPDLTKYAIKEGQKLDSDYCNYIASMAAALCHLLKKFGADQDAFQSFTWKIFVPMMKMRHAFEREMLNQISESFFDVVTNTNTWENLEETLVPCIFSSVGLSLGMLKNEESDVIEWGSCSTFQGSKGQVNASNMDKEFMLSLSRSIPLPTSCHILTVIMDAGLRSFQAAPNTESVLENGCWYAEKFAAKFLWDLCNITERLLLQSLELRSCAIGFLLPVILKAFDSRHFLEISVHGHMCMLSRNHFFERIWKCCRTLFSLGTLERRDAYSALSLFLSYSSCTVGSEIADCSDRAEDFDIRAEKEFWDEIERGLVDEEGLVRKQSLYILKTVLKTNPGYSGAPERKSLEKHSTARGMTKRELWAAKEAKSLGVGKLCNPIDLGMKGQQQWEAFILLYEMLEEYGTHLVEAAWNHQVTLLLQFSVSHENRPSSVGGAHQNQMKSSGEIFNWLSILWERGFRHSNPQVRCMIMESFLGIEWKSYENFAKSVPESFVLSPFMDGLNDPVHHKDFGIKGVYSSRTIEGAARFLHQYTSFLDAGRRIAFLSNLASTAKQQSFGRVGLMALAECIASAACGVGTHDASKAEWCGHAFSEQVQVEFSPEIIPCHDKSDLLDILRFLIESSKQHFNPNYRLRVCQKVLEAATSLVCTFHVPLEILLHFISALPREFTDYGGSLRARVQEWLSGCRKQHSAGSCKSQKLLLKNLHDFPIRFTSRQYLSDAFVTYDDEDLDSWESEAKRWTRLLFLVIKEELDFSPILKFIQNGGTSICKQKDHLECIPVKFLILTLSLLLEIQIMQERSAECGIRIKTESEIGPPGRVDQFTYAEASIIYEKLANLFPNVLEELVSFANLSCSIFWSDVVIEDASLPSSVRGKLGGPSQRRLSYSTTTAVLQAIMSVKAVASISSWCARLKSNASLKPAYTFMWNFFWKTITSPSSDSESGAEICLAAYEALASVLKALVSAEALYFVKENDKLMLSAAEGKPWLDFRVLAFLQNINALLTAGVLARTRRAILLNWKWFSLESLLSLPYCALGNGENCSSFFSDAVVRCIFNDLVESLENAGEGSVLPMLRSVRLTLGLFASGMLGSVVSSCSTVDSQMMWQLVHSSWVLHVSCNKRRVAPIAALLSSVLHSSVFSDERMHVMENSPGPLKSFVEKVLEEGTKSPRTIRLAALHLTGLWLSNSRTIKYYIKELKLLTLYGSVAFDEDFEAELADNYDAKTEVSLLAKSPDPELTEAFINTELYARVSVAVLFYKLADLTDMMRSANANNECQAALDCGKLFLLELLDLVVNDKDLAKELYKKYSATHRRKVRAWQMICVLSRFVDHDIVGEVARLMHISLYRNNLPSVRQYLETFAINIYLKFPSLVGEQLVPILRDYDTRAQALSSYVFIAANVILHASKAVQFRHLDDLLPPIVPLLTSHHHSLRGFTQLLVYQVLCKLFPTLHSGTSQIMPLEKRCFEDLKSYLSENSDCTRLRASMEGYLDAYNPILSITPAGIFVNHVEELEFECVPTSLMEQVLNFLNDVREDLRCSMAKDAVTIKNESLKIGEGLDFTGISSNLDKEELVTQPPKDSSLDFQKKITLVKHENQDSSSSSFLGNRETYKQLLEMEKEDKLFDQVLQARSLAMETIRASRQQFILVASFIDRIPNLAGLARTCEVFKASGLAVADANILHDKQFQLISVTAEKWVPIVEVPVNSVKHYLEKKKNEGFSILGLEQTANSIPLDRYTFPKKMVLVLGREKEGIPVEIIHMLDACIEIPQLGVVRSLNVHVSGAIALWEYTRQQRFH</sequence>
<dbReference type="Proteomes" id="UP001164539">
    <property type="component" value="Chromosome 8"/>
</dbReference>
<reference evidence="1 2" key="1">
    <citation type="journal article" date="2023" name="Science">
        <title>Complex scaffold remodeling in plant triterpene biosynthesis.</title>
        <authorList>
            <person name="De La Pena R."/>
            <person name="Hodgson H."/>
            <person name="Liu J.C."/>
            <person name="Stephenson M.J."/>
            <person name="Martin A.C."/>
            <person name="Owen C."/>
            <person name="Harkess A."/>
            <person name="Leebens-Mack J."/>
            <person name="Jimenez L.E."/>
            <person name="Osbourn A."/>
            <person name="Sattely E.S."/>
        </authorList>
    </citation>
    <scope>NUCLEOTIDE SEQUENCE [LARGE SCALE GENOMIC DNA]</scope>
    <source>
        <strain evidence="2">cv. JPN11</strain>
        <tissue evidence="1">Leaf</tissue>
    </source>
</reference>
<comment type="caution">
    <text evidence="1">The sequence shown here is derived from an EMBL/GenBank/DDBJ whole genome shotgun (WGS) entry which is preliminary data.</text>
</comment>
<keyword evidence="1" id="KW-0808">Transferase</keyword>
<name>A0ACC1XM92_MELAZ</name>
<keyword evidence="1" id="KW-0489">Methyltransferase</keyword>
<evidence type="ECO:0000313" key="1">
    <source>
        <dbReference type="EMBL" id="KAJ4712626.1"/>
    </source>
</evidence>
<evidence type="ECO:0000313" key="2">
    <source>
        <dbReference type="Proteomes" id="UP001164539"/>
    </source>
</evidence>